<evidence type="ECO:0000313" key="13">
    <source>
        <dbReference type="EMBL" id="CAI5455034.1"/>
    </source>
</evidence>
<dbReference type="GO" id="GO:0060271">
    <property type="term" value="P:cilium assembly"/>
    <property type="evidence" value="ECO:0007669"/>
    <property type="project" value="TreeGrafter"/>
</dbReference>
<sequence length="523" mass="57989">MSTSETIELYAGLISKPTLTEQLLSRPPFKFIVDIVTNIIKSTGYLKDEFDKDELAAAGTDKTSKAAFLDKLISLLNNGDLENVKSAKIIAGKDPEDTNKLLQKLAKNAKNSGGGEKEKKKKSKDKDKDKDKEKDTKEKKSSSKEKSSERKSKRDSISTSSDEKKKEKREKSKSKDEKEKSSKKSSSSSSKERHKSKEKKSSEENGKSEKKKKDKVLKRGDSMIAINGDVPHTPNEDRQDEGYDEQEGPSNVMIMNDSADSSSLLQAATSPVKTDDSGMGDDSPRPPPPAERAALLRQATGAARPMTSMGRPGTAASRPAPPKIKKKQIAVVDSTPQPVIELKSEIITDGPTKEEDENNFVMEEDEVVDAPVVTSETVDEEDRGALVQKIMEKKAELEDGAANNQNADDGDETTAIEREKVRQLQDKLQDLTKTAYPLARLFDFANDDIETMIKELEKWRIEQRKNELDEQNKKAAGLGDSSRLYEMISNLQRDIKDIKDELSAARGRVLANEDKIKLLVSNI</sequence>
<evidence type="ECO:0000256" key="7">
    <source>
        <dbReference type="ARBA" id="ARBA00023273"/>
    </source>
</evidence>
<keyword evidence="7" id="KW-0966">Cell projection</keyword>
<evidence type="ECO:0000259" key="12">
    <source>
        <dbReference type="Pfam" id="PF17749"/>
    </source>
</evidence>
<evidence type="ECO:0000256" key="3">
    <source>
        <dbReference type="ARBA" id="ARBA00022490"/>
    </source>
</evidence>
<evidence type="ECO:0000256" key="4">
    <source>
        <dbReference type="ARBA" id="ARBA00022794"/>
    </source>
</evidence>
<evidence type="ECO:0000256" key="1">
    <source>
        <dbReference type="ARBA" id="ARBA00004120"/>
    </source>
</evidence>
<dbReference type="InterPro" id="IPR041476">
    <property type="entry name" value="TRAF3IP1_C"/>
</dbReference>
<evidence type="ECO:0000256" key="9">
    <source>
        <dbReference type="SAM" id="Coils"/>
    </source>
</evidence>
<dbReference type="Proteomes" id="UP001152747">
    <property type="component" value="Unassembled WGS sequence"/>
</dbReference>
<dbReference type="GO" id="GO:0008017">
    <property type="term" value="F:microtubule binding"/>
    <property type="evidence" value="ECO:0007669"/>
    <property type="project" value="InterPro"/>
</dbReference>
<dbReference type="GO" id="GO:0030992">
    <property type="term" value="C:intraciliary transport particle B"/>
    <property type="evidence" value="ECO:0007669"/>
    <property type="project" value="TreeGrafter"/>
</dbReference>
<keyword evidence="5 9" id="KW-0175">Coiled coil</keyword>
<dbReference type="EMBL" id="CANHGI010000006">
    <property type="protein sequence ID" value="CAI5455034.1"/>
    <property type="molecule type" value="Genomic_DNA"/>
</dbReference>
<evidence type="ECO:0008006" key="15">
    <source>
        <dbReference type="Google" id="ProtNLM"/>
    </source>
</evidence>
<dbReference type="Pfam" id="PF17749">
    <property type="entry name" value="MIP-T3_C"/>
    <property type="match status" value="1"/>
</dbReference>
<feature type="compositionally biased region" description="Basic and acidic residues" evidence="10">
    <location>
        <begin position="199"/>
        <end position="208"/>
    </location>
</feature>
<evidence type="ECO:0000256" key="6">
    <source>
        <dbReference type="ARBA" id="ARBA00023212"/>
    </source>
</evidence>
<dbReference type="InterPro" id="IPR018799">
    <property type="entry name" value="TRAF3IP1"/>
</dbReference>
<feature type="compositionally biased region" description="Acidic residues" evidence="10">
    <location>
        <begin position="354"/>
        <end position="368"/>
    </location>
</feature>
<evidence type="ECO:0000259" key="11">
    <source>
        <dbReference type="Pfam" id="PF10243"/>
    </source>
</evidence>
<evidence type="ECO:0000256" key="5">
    <source>
        <dbReference type="ARBA" id="ARBA00023054"/>
    </source>
</evidence>
<keyword evidence="6" id="KW-0206">Cytoskeleton</keyword>
<dbReference type="PANTHER" id="PTHR31363:SF0">
    <property type="entry name" value="TRAF3-INTERACTING PROTEIN 1"/>
    <property type="match status" value="1"/>
</dbReference>
<evidence type="ECO:0000256" key="2">
    <source>
        <dbReference type="ARBA" id="ARBA00004430"/>
    </source>
</evidence>
<protein>
    <recommendedName>
        <fullName evidence="15">TRAF3-interacting protein 1 N-terminal domain-containing protein</fullName>
    </recommendedName>
</protein>
<dbReference type="OrthoDB" id="10258914at2759"/>
<evidence type="ECO:0000256" key="8">
    <source>
        <dbReference type="ARBA" id="ARBA00043971"/>
    </source>
</evidence>
<dbReference type="GO" id="GO:0036064">
    <property type="term" value="C:ciliary basal body"/>
    <property type="evidence" value="ECO:0007669"/>
    <property type="project" value="TreeGrafter"/>
</dbReference>
<evidence type="ECO:0000256" key="10">
    <source>
        <dbReference type="SAM" id="MobiDB-lite"/>
    </source>
</evidence>
<keyword evidence="4" id="KW-0970">Cilium biogenesis/degradation</keyword>
<feature type="compositionally biased region" description="Basic and acidic residues" evidence="10">
    <location>
        <begin position="124"/>
        <end position="182"/>
    </location>
</feature>
<dbReference type="Gene3D" id="1.10.418.50">
    <property type="entry name" value="Microtubule-binding protein MIP-T3"/>
    <property type="match status" value="1"/>
</dbReference>
<dbReference type="GO" id="GO:0005930">
    <property type="term" value="C:axoneme"/>
    <property type="evidence" value="ECO:0007669"/>
    <property type="project" value="UniProtKB-SubCell"/>
</dbReference>
<feature type="domain" description="TRAF3-interacting protein 1 N-terminal" evidence="11">
    <location>
        <begin position="4"/>
        <end position="110"/>
    </location>
</feature>
<comment type="subcellular location">
    <subcellularLocation>
        <location evidence="2">Cytoplasm</location>
        <location evidence="2">Cytoskeleton</location>
        <location evidence="2">Cilium axoneme</location>
    </subcellularLocation>
    <subcellularLocation>
        <location evidence="1">Cytoplasm</location>
        <location evidence="1">Cytoskeleton</location>
        <location evidence="1">Cilium basal body</location>
    </subcellularLocation>
</comment>
<name>A0A9P1N8G4_9PELO</name>
<reference evidence="13" key="1">
    <citation type="submission" date="2022-11" db="EMBL/GenBank/DDBJ databases">
        <authorList>
            <person name="Kikuchi T."/>
        </authorList>
    </citation>
    <scope>NUCLEOTIDE SEQUENCE</scope>
    <source>
        <strain evidence="13">PS1010</strain>
    </source>
</reference>
<dbReference type="GO" id="GO:0070507">
    <property type="term" value="P:regulation of microtubule cytoskeleton organization"/>
    <property type="evidence" value="ECO:0007669"/>
    <property type="project" value="TreeGrafter"/>
</dbReference>
<feature type="compositionally biased region" description="Low complexity" evidence="10">
    <location>
        <begin position="257"/>
        <end position="270"/>
    </location>
</feature>
<dbReference type="Pfam" id="PF10243">
    <property type="entry name" value="MIP-T3"/>
    <property type="match status" value="1"/>
</dbReference>
<dbReference type="PANTHER" id="PTHR31363">
    <property type="entry name" value="TRAF3-INTERACTING PROTEIN 1"/>
    <property type="match status" value="1"/>
</dbReference>
<evidence type="ECO:0000313" key="14">
    <source>
        <dbReference type="Proteomes" id="UP001152747"/>
    </source>
</evidence>
<dbReference type="GO" id="GO:0042073">
    <property type="term" value="P:intraciliary transport"/>
    <property type="evidence" value="ECO:0007669"/>
    <property type="project" value="TreeGrafter"/>
</dbReference>
<proteinExistence type="inferred from homology"/>
<keyword evidence="3" id="KW-0963">Cytoplasm</keyword>
<feature type="region of interest" description="Disordered" evidence="10">
    <location>
        <begin position="107"/>
        <end position="383"/>
    </location>
</feature>
<feature type="domain" description="TRAF3-interacting protein 1 C-terminal" evidence="12">
    <location>
        <begin position="379"/>
        <end position="523"/>
    </location>
</feature>
<feature type="coiled-coil region" evidence="9">
    <location>
        <begin position="481"/>
        <end position="508"/>
    </location>
</feature>
<keyword evidence="14" id="KW-1185">Reference proteome</keyword>
<dbReference type="InterPro" id="IPR042576">
    <property type="entry name" value="TRAF3IP1_N_sf"/>
</dbReference>
<gene>
    <name evidence="13" type="ORF">CAMP_LOCUS17671</name>
</gene>
<dbReference type="AlphaFoldDB" id="A0A9P1N8G4"/>
<organism evidence="13 14">
    <name type="scientific">Caenorhabditis angaria</name>
    <dbReference type="NCBI Taxonomy" id="860376"/>
    <lineage>
        <taxon>Eukaryota</taxon>
        <taxon>Metazoa</taxon>
        <taxon>Ecdysozoa</taxon>
        <taxon>Nematoda</taxon>
        <taxon>Chromadorea</taxon>
        <taxon>Rhabditida</taxon>
        <taxon>Rhabditina</taxon>
        <taxon>Rhabditomorpha</taxon>
        <taxon>Rhabditoidea</taxon>
        <taxon>Rhabditidae</taxon>
        <taxon>Peloderinae</taxon>
        <taxon>Caenorhabditis</taxon>
    </lineage>
</organism>
<dbReference type="InterPro" id="IPR040468">
    <property type="entry name" value="TRAF3IP1_N"/>
</dbReference>
<comment type="caution">
    <text evidence="13">The sequence shown here is derived from an EMBL/GenBank/DDBJ whole genome shotgun (WGS) entry which is preliminary data.</text>
</comment>
<comment type="similarity">
    <text evidence="8">Belongs to the TRAF3IP1 family.</text>
</comment>
<accession>A0A9P1N8G4</accession>